<name>A0ABR9BB24_9RHOO</name>
<evidence type="ECO:0000256" key="3">
    <source>
        <dbReference type="ARBA" id="ARBA00023163"/>
    </source>
</evidence>
<comment type="caution">
    <text evidence="5">The sequence shown here is derived from an EMBL/GenBank/DDBJ whole genome shotgun (WGS) entry which is preliminary data.</text>
</comment>
<accession>A0ABR9BB24</accession>
<feature type="domain" description="HTH luxR-type" evidence="4">
    <location>
        <begin position="120"/>
        <end position="185"/>
    </location>
</feature>
<keyword evidence="1" id="KW-0805">Transcription regulation</keyword>
<dbReference type="PROSITE" id="PS50043">
    <property type="entry name" value="HTH_LUXR_2"/>
    <property type="match status" value="1"/>
</dbReference>
<dbReference type="InterPro" id="IPR036388">
    <property type="entry name" value="WH-like_DNA-bd_sf"/>
</dbReference>
<dbReference type="SUPFAM" id="SSF55785">
    <property type="entry name" value="PYP-like sensor domain (PAS domain)"/>
    <property type="match status" value="1"/>
</dbReference>
<keyword evidence="2" id="KW-0238">DNA-binding</keyword>
<dbReference type="CDD" id="cd00130">
    <property type="entry name" value="PAS"/>
    <property type="match status" value="1"/>
</dbReference>
<gene>
    <name evidence="5" type="ORF">IFO67_11715</name>
</gene>
<dbReference type="Gene3D" id="3.30.450.20">
    <property type="entry name" value="PAS domain"/>
    <property type="match status" value="1"/>
</dbReference>
<proteinExistence type="predicted"/>
<evidence type="ECO:0000313" key="5">
    <source>
        <dbReference type="EMBL" id="MBD8503553.1"/>
    </source>
</evidence>
<dbReference type="CDD" id="cd06170">
    <property type="entry name" value="LuxR_C_like"/>
    <property type="match status" value="1"/>
</dbReference>
<reference evidence="6" key="1">
    <citation type="submission" date="2023-07" db="EMBL/GenBank/DDBJ databases">
        <title>Thauera sp. CAU 1555 isolated from sand of Yaerae Beach.</title>
        <authorList>
            <person name="Kim W."/>
        </authorList>
    </citation>
    <scope>NUCLEOTIDE SEQUENCE [LARGE SCALE GENOMIC DNA]</scope>
    <source>
        <strain evidence="6">CAU 1555</strain>
    </source>
</reference>
<evidence type="ECO:0000256" key="2">
    <source>
        <dbReference type="ARBA" id="ARBA00023125"/>
    </source>
</evidence>
<evidence type="ECO:0000256" key="1">
    <source>
        <dbReference type="ARBA" id="ARBA00023015"/>
    </source>
</evidence>
<dbReference type="Pfam" id="PF13426">
    <property type="entry name" value="PAS_9"/>
    <property type="match status" value="1"/>
</dbReference>
<sequence length="185" mass="21412">MSAEELELLAFRVSPTAQVITHNRLMVKFNDAFAALFGYRREELLNQLILKLYPSMADYRVIGERCLAWLRESRSRSYADERFMQNRSGEVFWARAQGVTLTPRDPFDLMVWSFARLDAPLRSTDSLTAREREISTYIVNGLTCKEIARKLGISHRTVETHRARLMKKLDARNTAELVSRIIVIS</sequence>
<dbReference type="InterPro" id="IPR000014">
    <property type="entry name" value="PAS"/>
</dbReference>
<dbReference type="EMBL" id="JACYTO010000002">
    <property type="protein sequence ID" value="MBD8503553.1"/>
    <property type="molecule type" value="Genomic_DNA"/>
</dbReference>
<protein>
    <submittedName>
        <fullName evidence="5">PAS domain S-box protein</fullName>
    </submittedName>
</protein>
<dbReference type="Pfam" id="PF00196">
    <property type="entry name" value="GerE"/>
    <property type="match status" value="1"/>
</dbReference>
<dbReference type="PRINTS" id="PR00038">
    <property type="entry name" value="HTHLUXR"/>
</dbReference>
<dbReference type="InterPro" id="IPR016032">
    <property type="entry name" value="Sig_transdc_resp-reg_C-effctor"/>
</dbReference>
<evidence type="ECO:0000259" key="4">
    <source>
        <dbReference type="PROSITE" id="PS50043"/>
    </source>
</evidence>
<dbReference type="PANTHER" id="PTHR44688:SF16">
    <property type="entry name" value="DNA-BINDING TRANSCRIPTIONAL ACTIVATOR DEVR_DOSR"/>
    <property type="match status" value="1"/>
</dbReference>
<dbReference type="Proteomes" id="UP000603602">
    <property type="component" value="Unassembled WGS sequence"/>
</dbReference>
<keyword evidence="3" id="KW-0804">Transcription</keyword>
<dbReference type="InterPro" id="IPR000792">
    <property type="entry name" value="Tscrpt_reg_LuxR_C"/>
</dbReference>
<dbReference type="SMART" id="SM00421">
    <property type="entry name" value="HTH_LUXR"/>
    <property type="match status" value="1"/>
</dbReference>
<evidence type="ECO:0000313" key="6">
    <source>
        <dbReference type="Proteomes" id="UP000603602"/>
    </source>
</evidence>
<dbReference type="NCBIfam" id="TIGR00229">
    <property type="entry name" value="sensory_box"/>
    <property type="match status" value="1"/>
</dbReference>
<organism evidence="5 6">
    <name type="scientific">Thauera sedimentorum</name>
    <dbReference type="NCBI Taxonomy" id="2767595"/>
    <lineage>
        <taxon>Bacteria</taxon>
        <taxon>Pseudomonadati</taxon>
        <taxon>Pseudomonadota</taxon>
        <taxon>Betaproteobacteria</taxon>
        <taxon>Rhodocyclales</taxon>
        <taxon>Zoogloeaceae</taxon>
        <taxon>Thauera</taxon>
    </lineage>
</organism>
<dbReference type="InterPro" id="IPR035965">
    <property type="entry name" value="PAS-like_dom_sf"/>
</dbReference>
<dbReference type="SUPFAM" id="SSF46894">
    <property type="entry name" value="C-terminal effector domain of the bipartite response regulators"/>
    <property type="match status" value="1"/>
</dbReference>
<keyword evidence="6" id="KW-1185">Reference proteome</keyword>
<dbReference type="Gene3D" id="1.10.10.10">
    <property type="entry name" value="Winged helix-like DNA-binding domain superfamily/Winged helix DNA-binding domain"/>
    <property type="match status" value="1"/>
</dbReference>
<dbReference type="PANTHER" id="PTHR44688">
    <property type="entry name" value="DNA-BINDING TRANSCRIPTIONAL ACTIVATOR DEVR_DOSR"/>
    <property type="match status" value="1"/>
</dbReference>